<feature type="transmembrane region" description="Helical" evidence="1">
    <location>
        <begin position="102"/>
        <end position="118"/>
    </location>
</feature>
<sequence>MAFHALLRVTPLLSATSSLTFAFCEDTFIRPLIHNGSSKTEKEARRRANSILPSHGRWTQRGLVFIFITYPISIATAAANLARPDEHLGISTEASDNARVARVFYLAGLCFSVLHFFFGHSSMACLKRVAENKGVEGDEKADNTASMILWLRINVIRGLVADLPSWICYLVAFMYATN</sequence>
<keyword evidence="1" id="KW-1133">Transmembrane helix</keyword>
<feature type="transmembrane region" description="Helical" evidence="1">
    <location>
        <begin position="155"/>
        <end position="176"/>
    </location>
</feature>
<keyword evidence="2" id="KW-0732">Signal</keyword>
<dbReference type="STRING" id="1116229.S3CL51"/>
<evidence type="ECO:0000256" key="2">
    <source>
        <dbReference type="SAM" id="SignalP"/>
    </source>
</evidence>
<evidence type="ECO:0000313" key="3">
    <source>
        <dbReference type="EMBL" id="EPE27237.1"/>
    </source>
</evidence>
<dbReference type="OMA" id="ANDEWQF"/>
<evidence type="ECO:0000313" key="4">
    <source>
        <dbReference type="Proteomes" id="UP000016922"/>
    </source>
</evidence>
<dbReference type="eggNOG" id="ENOG502RA8V">
    <property type="taxonomic scope" value="Eukaryota"/>
</dbReference>
<feature type="transmembrane region" description="Helical" evidence="1">
    <location>
        <begin position="62"/>
        <end position="82"/>
    </location>
</feature>
<organism evidence="3 4">
    <name type="scientific">Glarea lozoyensis (strain ATCC 20868 / MF5171)</name>
    <dbReference type="NCBI Taxonomy" id="1116229"/>
    <lineage>
        <taxon>Eukaryota</taxon>
        <taxon>Fungi</taxon>
        <taxon>Dikarya</taxon>
        <taxon>Ascomycota</taxon>
        <taxon>Pezizomycotina</taxon>
        <taxon>Leotiomycetes</taxon>
        <taxon>Helotiales</taxon>
        <taxon>Helotiaceae</taxon>
        <taxon>Glarea</taxon>
    </lineage>
</organism>
<accession>S3CL51</accession>
<gene>
    <name evidence="3" type="ORF">GLAREA_03152</name>
</gene>
<reference evidence="3 4" key="1">
    <citation type="journal article" date="2013" name="BMC Genomics">
        <title>Genomics-driven discovery of the pneumocandin biosynthetic gene cluster in the fungus Glarea lozoyensis.</title>
        <authorList>
            <person name="Chen L."/>
            <person name="Yue Q."/>
            <person name="Zhang X."/>
            <person name="Xiang M."/>
            <person name="Wang C."/>
            <person name="Li S."/>
            <person name="Che Y."/>
            <person name="Ortiz-Lopez F.J."/>
            <person name="Bills G.F."/>
            <person name="Liu X."/>
            <person name="An Z."/>
        </authorList>
    </citation>
    <scope>NUCLEOTIDE SEQUENCE [LARGE SCALE GENOMIC DNA]</scope>
    <source>
        <strain evidence="4">ATCC 20868 / MF5171</strain>
    </source>
</reference>
<keyword evidence="4" id="KW-1185">Reference proteome</keyword>
<keyword evidence="1" id="KW-0472">Membrane</keyword>
<dbReference type="OrthoDB" id="1523883at2759"/>
<protein>
    <submittedName>
        <fullName evidence="3">Integral membrane protein</fullName>
    </submittedName>
</protein>
<dbReference type="EMBL" id="KE145370">
    <property type="protein sequence ID" value="EPE27237.1"/>
    <property type="molecule type" value="Genomic_DNA"/>
</dbReference>
<dbReference type="HOGENOM" id="CLU_092535_0_0_1"/>
<name>S3CL51_GLAL2</name>
<proteinExistence type="predicted"/>
<dbReference type="RefSeq" id="XP_008086427.1">
    <property type="nucleotide sequence ID" value="XM_008088236.1"/>
</dbReference>
<dbReference type="Proteomes" id="UP000016922">
    <property type="component" value="Unassembled WGS sequence"/>
</dbReference>
<feature type="signal peptide" evidence="2">
    <location>
        <begin position="1"/>
        <end position="22"/>
    </location>
</feature>
<evidence type="ECO:0000256" key="1">
    <source>
        <dbReference type="SAM" id="Phobius"/>
    </source>
</evidence>
<dbReference type="KEGG" id="glz:GLAREA_03152"/>
<dbReference type="GeneID" id="19462207"/>
<feature type="chain" id="PRO_5004518708" evidence="2">
    <location>
        <begin position="23"/>
        <end position="178"/>
    </location>
</feature>
<keyword evidence="1" id="KW-0812">Transmembrane</keyword>
<dbReference type="AlphaFoldDB" id="S3CL51"/>